<dbReference type="GO" id="GO:0008270">
    <property type="term" value="F:zinc ion binding"/>
    <property type="evidence" value="ECO:0007669"/>
    <property type="project" value="UniProtKB-KW"/>
</dbReference>
<dbReference type="GO" id="GO:0005524">
    <property type="term" value="F:ATP binding"/>
    <property type="evidence" value="ECO:0007669"/>
    <property type="project" value="UniProtKB-KW"/>
</dbReference>
<keyword evidence="11" id="KW-1185">Reference proteome</keyword>
<dbReference type="GO" id="GO:0005634">
    <property type="term" value="C:nucleus"/>
    <property type="evidence" value="ECO:0007669"/>
    <property type="project" value="TreeGrafter"/>
</dbReference>
<reference evidence="11" key="2">
    <citation type="submission" date="2015-07" db="EMBL/GenBank/DDBJ databases">
        <title>Contrasting host-pathogen interactions and genome evolution in two generalist and specialist microsporidian pathogens of mosquitoes.</title>
        <authorList>
            <consortium name="The Broad Institute Genomics Platform"/>
            <consortium name="The Broad Institute Genome Sequencing Center for Infectious Disease"/>
            <person name="Cuomo C.A."/>
            <person name="Sanscrainte N.D."/>
            <person name="Goldberg J.M."/>
            <person name="Heiman D."/>
            <person name="Young S."/>
            <person name="Zeng Q."/>
            <person name="Becnel J.J."/>
            <person name="Birren B.W."/>
        </authorList>
    </citation>
    <scope>NUCLEOTIDE SEQUENCE [LARGE SCALE GENOMIC DNA]</scope>
    <source>
        <strain evidence="11">USNM 41457</strain>
    </source>
</reference>
<dbReference type="EMBL" id="AFBI03000054">
    <property type="protein sequence ID" value="EJW02835.1"/>
    <property type="molecule type" value="Genomic_DNA"/>
</dbReference>
<comment type="similarity">
    <text evidence="1">Belongs to the SNF2/RAD54 helicase family.</text>
</comment>
<name>J9DJN4_EDHAE</name>
<feature type="region of interest" description="Disordered" evidence="7">
    <location>
        <begin position="80"/>
        <end position="141"/>
    </location>
</feature>
<evidence type="ECO:0000256" key="6">
    <source>
        <dbReference type="PROSITE-ProRule" id="PRU00175"/>
    </source>
</evidence>
<dbReference type="VEuPathDB" id="MicrosporidiaDB:EDEG_02776"/>
<keyword evidence="2" id="KW-0547">Nucleotide-binding</keyword>
<proteinExistence type="inferred from homology"/>
<evidence type="ECO:0000259" key="8">
    <source>
        <dbReference type="PROSITE" id="PS50089"/>
    </source>
</evidence>
<evidence type="ECO:0008006" key="12">
    <source>
        <dbReference type="Google" id="ProtNLM"/>
    </source>
</evidence>
<dbReference type="PANTHER" id="PTHR45626:SF12">
    <property type="entry name" value="DNA REPAIR PROTEIN RAD16"/>
    <property type="match status" value="1"/>
</dbReference>
<feature type="compositionally biased region" description="Polar residues" evidence="7">
    <location>
        <begin position="454"/>
        <end position="474"/>
    </location>
</feature>
<sequence length="835" mass="96771">MRKTNNLNSNPKNKNINNYTKRKAAIQCIERIKKCDMLDSDDSLRTEDSCEFINHDISESPNEDGIFEQHKKGTIIEESEDTYENSSTDIGSSSVHIKTKINKKKFNNKQEKKLKNGGNKKSNKKSEARIKRKNKKNSKMPVSVKECASSDIVTLNEKTATLDDELNEISVMSSRIYEKEVEFDIVQREKISIISQNSQEQEVETETWNSEIKAKKKVAKLDMRHDFYQHIKSGAQTVLRQITPFEHKKISRFEKEEKNILEIHKTLPEQEEMFINALPAGFTILEQPKRMLTKLMDYQLYGVSWMKSREDSIVGGGILADEMGMGKTLQALGLMLCDEPSKLTLIIAPAISINQWIQEMHKHVPNTFNIINYHGRLKKDKESLEKLLKEHNFTHQTEKDKLENSGNRNTERKNILDIAKDEEKIENVSNIMICSNQANDNSEDKGNFFKKHATPNTLNSPIGNNFKSNVLSNSKNEEIPSKKERKKQPNSNKNARDDVNDDSLYENKKLTVIITTYGTIESDYRRKEKFLFSKRFYRIILDEAHSIKDSKSSTCTAVGEINAEKRWGLTGTPVQNRVGDLYSLVKFLKLDPHSYYFCKKCECKTNKWLNYHLRDPNIHRNGFCTCGHFSASHFGWWNRRITSQVKSFAYTEKGNEIFENLKKITSHILLRRTKNNLEKELGLPSKTVYILRNYFSPQEKDFYESLYKRTQTKFMDYAIAGQVKTNYAHIFDLLQKMRLAVNHPYLAMKNVNDGIPICGFCNEEANDPIMSKCRHIFCREEAREFLQTSNLCPVCKVKITIDLNQEKEIVFKKSKINTDNWTSSTKIECLVEELS</sequence>
<evidence type="ECO:0000313" key="11">
    <source>
        <dbReference type="Proteomes" id="UP000003163"/>
    </source>
</evidence>
<dbReference type="PROSITE" id="PS50089">
    <property type="entry name" value="ZF_RING_2"/>
    <property type="match status" value="1"/>
</dbReference>
<dbReference type="InterPro" id="IPR050628">
    <property type="entry name" value="SNF2_RAD54_helicase_TF"/>
</dbReference>
<dbReference type="SUPFAM" id="SSF57850">
    <property type="entry name" value="RING/U-box"/>
    <property type="match status" value="1"/>
</dbReference>
<dbReference type="SUPFAM" id="SSF52540">
    <property type="entry name" value="P-loop containing nucleoside triphosphate hydrolases"/>
    <property type="match status" value="1"/>
</dbReference>
<dbReference type="Pfam" id="PF00176">
    <property type="entry name" value="SNF2-rel_dom"/>
    <property type="match status" value="2"/>
</dbReference>
<protein>
    <recommendedName>
        <fullName evidence="12">Helicase ATP-binding domain-containing protein</fullName>
    </recommendedName>
</protein>
<evidence type="ECO:0000256" key="5">
    <source>
        <dbReference type="ARBA" id="ARBA00022840"/>
    </source>
</evidence>
<keyword evidence="6" id="KW-0863">Zinc-finger</keyword>
<dbReference type="Proteomes" id="UP000003163">
    <property type="component" value="Unassembled WGS sequence"/>
</dbReference>
<reference evidence="10 11" key="1">
    <citation type="submission" date="2011-08" db="EMBL/GenBank/DDBJ databases">
        <authorList>
            <person name="Liu Z.J."/>
            <person name="Shi F.L."/>
            <person name="Lu J.Q."/>
            <person name="Li M."/>
            <person name="Wang Z.L."/>
        </authorList>
    </citation>
    <scope>NUCLEOTIDE SEQUENCE [LARGE SCALE GENOMIC DNA]</scope>
    <source>
        <strain evidence="10 11">USNM 41457</strain>
    </source>
</reference>
<keyword evidence="4" id="KW-0347">Helicase</keyword>
<dbReference type="InterPro" id="IPR014001">
    <property type="entry name" value="Helicase_ATP-bd"/>
</dbReference>
<dbReference type="PANTHER" id="PTHR45626">
    <property type="entry name" value="TRANSCRIPTION TERMINATION FACTOR 2-RELATED"/>
    <property type="match status" value="1"/>
</dbReference>
<evidence type="ECO:0000256" key="4">
    <source>
        <dbReference type="ARBA" id="ARBA00022806"/>
    </source>
</evidence>
<organism evidence="10 11">
    <name type="scientific">Edhazardia aedis (strain USNM 41457)</name>
    <name type="common">Microsporidian parasite</name>
    <dbReference type="NCBI Taxonomy" id="1003232"/>
    <lineage>
        <taxon>Eukaryota</taxon>
        <taxon>Fungi</taxon>
        <taxon>Fungi incertae sedis</taxon>
        <taxon>Microsporidia</taxon>
        <taxon>Edhazardia</taxon>
    </lineage>
</organism>
<keyword evidence="6" id="KW-0479">Metal-binding</keyword>
<evidence type="ECO:0000313" key="10">
    <source>
        <dbReference type="EMBL" id="EJW02835.1"/>
    </source>
</evidence>
<feature type="compositionally biased region" description="Basic residues" evidence="7">
    <location>
        <begin position="97"/>
        <end position="107"/>
    </location>
</feature>
<feature type="region of interest" description="Disordered" evidence="7">
    <location>
        <begin position="445"/>
        <end position="501"/>
    </location>
</feature>
<keyword evidence="5" id="KW-0067">ATP-binding</keyword>
<dbReference type="InterPro" id="IPR027417">
    <property type="entry name" value="P-loop_NTPase"/>
</dbReference>
<dbReference type="InterPro" id="IPR001841">
    <property type="entry name" value="Znf_RING"/>
</dbReference>
<dbReference type="InParanoid" id="J9DJN4"/>
<feature type="domain" description="RING-type" evidence="8">
    <location>
        <begin position="758"/>
        <end position="796"/>
    </location>
</feature>
<dbReference type="PROSITE" id="PS51192">
    <property type="entry name" value="HELICASE_ATP_BIND_1"/>
    <property type="match status" value="1"/>
</dbReference>
<evidence type="ECO:0000259" key="9">
    <source>
        <dbReference type="PROSITE" id="PS51192"/>
    </source>
</evidence>
<dbReference type="Gene3D" id="3.40.50.10810">
    <property type="entry name" value="Tandem AAA-ATPase domain"/>
    <property type="match status" value="2"/>
</dbReference>
<dbReference type="STRING" id="1003232.J9DJN4"/>
<dbReference type="AlphaFoldDB" id="J9DJN4"/>
<keyword evidence="6" id="KW-0862">Zinc</keyword>
<gene>
    <name evidence="10" type="ORF">EDEG_02776</name>
</gene>
<evidence type="ECO:0000256" key="1">
    <source>
        <dbReference type="ARBA" id="ARBA00007025"/>
    </source>
</evidence>
<dbReference type="GO" id="GO:0006289">
    <property type="term" value="P:nucleotide-excision repair"/>
    <property type="evidence" value="ECO:0007669"/>
    <property type="project" value="TreeGrafter"/>
</dbReference>
<comment type="caution">
    <text evidence="10">The sequence shown here is derived from an EMBL/GenBank/DDBJ whole genome shotgun (WGS) entry which is preliminary data.</text>
</comment>
<evidence type="ECO:0000256" key="2">
    <source>
        <dbReference type="ARBA" id="ARBA00022741"/>
    </source>
</evidence>
<accession>J9DJN4</accession>
<evidence type="ECO:0000256" key="3">
    <source>
        <dbReference type="ARBA" id="ARBA00022801"/>
    </source>
</evidence>
<dbReference type="GO" id="GO:0004386">
    <property type="term" value="F:helicase activity"/>
    <property type="evidence" value="ECO:0007669"/>
    <property type="project" value="UniProtKB-KW"/>
</dbReference>
<dbReference type="OrthoDB" id="448448at2759"/>
<dbReference type="GO" id="GO:0016787">
    <property type="term" value="F:hydrolase activity"/>
    <property type="evidence" value="ECO:0007669"/>
    <property type="project" value="UniProtKB-KW"/>
</dbReference>
<dbReference type="InterPro" id="IPR000330">
    <property type="entry name" value="SNF2_N"/>
</dbReference>
<feature type="compositionally biased region" description="Polar residues" evidence="7">
    <location>
        <begin position="84"/>
        <end position="96"/>
    </location>
</feature>
<keyword evidence="3" id="KW-0378">Hydrolase</keyword>
<dbReference type="FunCoup" id="J9DJN4">
    <property type="interactions" value="42"/>
</dbReference>
<dbReference type="SMART" id="SM00487">
    <property type="entry name" value="DEXDc"/>
    <property type="match status" value="1"/>
</dbReference>
<dbReference type="HOGENOM" id="CLU_340100_0_0_1"/>
<dbReference type="InterPro" id="IPR038718">
    <property type="entry name" value="SNF2-like_sf"/>
</dbReference>
<dbReference type="CDD" id="cd18008">
    <property type="entry name" value="DEXDc_SHPRH-like"/>
    <property type="match status" value="1"/>
</dbReference>
<evidence type="ECO:0000256" key="7">
    <source>
        <dbReference type="SAM" id="MobiDB-lite"/>
    </source>
</evidence>
<feature type="domain" description="Helicase ATP-binding" evidence="9">
    <location>
        <begin position="316"/>
        <end position="591"/>
    </location>
</feature>
<dbReference type="Gene3D" id="3.30.40.10">
    <property type="entry name" value="Zinc/RING finger domain, C3HC4 (zinc finger)"/>
    <property type="match status" value="1"/>
</dbReference>
<dbReference type="GO" id="GO:0008094">
    <property type="term" value="F:ATP-dependent activity, acting on DNA"/>
    <property type="evidence" value="ECO:0007669"/>
    <property type="project" value="TreeGrafter"/>
</dbReference>
<dbReference type="InterPro" id="IPR013083">
    <property type="entry name" value="Znf_RING/FYVE/PHD"/>
</dbReference>